<sequence length="174" mass="19359">MKNIFIGFIFIFLDFHLSLGSSKIGLIPDFVGYIIMINGLAEMSGQSMRFMKVKPYASGMAVYSGLLYLLDLMGISVSLGVLTYIFAIISTAVSLYISYNIVMGVIEVEEKYNVRLNGDSLKSTWTFIAVLDVLSFVLLLIPPAAFICMILSFIAAIFFLFAFNNSKNLYYNLG</sequence>
<feature type="transmembrane region" description="Helical" evidence="1">
    <location>
        <begin position="85"/>
        <end position="108"/>
    </location>
</feature>
<proteinExistence type="predicted"/>
<reference evidence="2 3" key="2">
    <citation type="submission" date="2020-08" db="EMBL/GenBank/DDBJ databases">
        <authorList>
            <person name="Ueki A."/>
            <person name="Tonouchi A."/>
        </authorList>
    </citation>
    <scope>NUCLEOTIDE SEQUENCE [LARGE SCALE GENOMIC DNA]</scope>
    <source>
        <strain evidence="2 3">CTTW</strain>
    </source>
</reference>
<dbReference type="RefSeq" id="WP_185255375.1">
    <property type="nucleotide sequence ID" value="NZ_AP023368.1"/>
</dbReference>
<evidence type="ECO:0000313" key="2">
    <source>
        <dbReference type="EMBL" id="BCJ99627.1"/>
    </source>
</evidence>
<evidence type="ECO:0008006" key="4">
    <source>
        <dbReference type="Google" id="ProtNLM"/>
    </source>
</evidence>
<dbReference type="EMBL" id="AP023368">
    <property type="protein sequence ID" value="BCJ99627.1"/>
    <property type="molecule type" value="Genomic_DNA"/>
</dbReference>
<organism evidence="2 3">
    <name type="scientific">Anaerocolumna chitinilytica</name>
    <dbReference type="NCBI Taxonomy" id="1727145"/>
    <lineage>
        <taxon>Bacteria</taxon>
        <taxon>Bacillati</taxon>
        <taxon>Bacillota</taxon>
        <taxon>Clostridia</taxon>
        <taxon>Lachnospirales</taxon>
        <taxon>Lachnospiraceae</taxon>
        <taxon>Anaerocolumna</taxon>
    </lineage>
</organism>
<feature type="transmembrane region" description="Helical" evidence="1">
    <location>
        <begin position="60"/>
        <end position="79"/>
    </location>
</feature>
<accession>A0A7I8DPH9</accession>
<dbReference type="AlphaFoldDB" id="A0A7I8DPH9"/>
<dbReference type="KEGG" id="acht:bsdcttw_26680"/>
<feature type="transmembrane region" description="Helical" evidence="1">
    <location>
        <begin position="144"/>
        <end position="163"/>
    </location>
</feature>
<keyword evidence="1" id="KW-1133">Transmembrane helix</keyword>
<reference evidence="2 3" key="1">
    <citation type="submission" date="2020-08" db="EMBL/GenBank/DDBJ databases">
        <title>Draft genome sequencing of an Anaerocolumna strain isolated from anoxic soil subjected to BSD treatment.</title>
        <authorList>
            <person name="Uek A."/>
            <person name="Tonouchi A."/>
        </authorList>
    </citation>
    <scope>NUCLEOTIDE SEQUENCE [LARGE SCALE GENOMIC DNA]</scope>
    <source>
        <strain evidence="2 3">CTTW</strain>
    </source>
</reference>
<keyword evidence="3" id="KW-1185">Reference proteome</keyword>
<gene>
    <name evidence="2" type="ORF">bsdcttw_26680</name>
</gene>
<dbReference type="Proteomes" id="UP000515703">
    <property type="component" value="Chromosome"/>
</dbReference>
<keyword evidence="1" id="KW-0472">Membrane</keyword>
<protein>
    <recommendedName>
        <fullName evidence="4">DUF308 domain-containing protein</fullName>
    </recommendedName>
</protein>
<evidence type="ECO:0000256" key="1">
    <source>
        <dbReference type="SAM" id="Phobius"/>
    </source>
</evidence>
<keyword evidence="1" id="KW-0812">Transmembrane</keyword>
<name>A0A7I8DPH9_9FIRM</name>
<evidence type="ECO:0000313" key="3">
    <source>
        <dbReference type="Proteomes" id="UP000515703"/>
    </source>
</evidence>